<evidence type="ECO:0000256" key="1">
    <source>
        <dbReference type="SAM" id="Coils"/>
    </source>
</evidence>
<proteinExistence type="predicted"/>
<dbReference type="EMBL" id="RXIC02000021">
    <property type="protein sequence ID" value="KAB1219013.1"/>
    <property type="molecule type" value="Genomic_DNA"/>
</dbReference>
<feature type="coiled-coil region" evidence="1">
    <location>
        <begin position="17"/>
        <end position="51"/>
    </location>
</feature>
<organism evidence="3 4">
    <name type="scientific">Morella rubra</name>
    <name type="common">Chinese bayberry</name>
    <dbReference type="NCBI Taxonomy" id="262757"/>
    <lineage>
        <taxon>Eukaryota</taxon>
        <taxon>Viridiplantae</taxon>
        <taxon>Streptophyta</taxon>
        <taxon>Embryophyta</taxon>
        <taxon>Tracheophyta</taxon>
        <taxon>Spermatophyta</taxon>
        <taxon>Magnoliopsida</taxon>
        <taxon>eudicotyledons</taxon>
        <taxon>Gunneridae</taxon>
        <taxon>Pentapetalae</taxon>
        <taxon>rosids</taxon>
        <taxon>fabids</taxon>
        <taxon>Fagales</taxon>
        <taxon>Myricaceae</taxon>
        <taxon>Morella</taxon>
    </lineage>
</organism>
<comment type="caution">
    <text evidence="3">The sequence shown here is derived from an EMBL/GenBank/DDBJ whole genome shotgun (WGS) entry which is preliminary data.</text>
</comment>
<dbReference type="Proteomes" id="UP000516437">
    <property type="component" value="Chromosome 3"/>
</dbReference>
<evidence type="ECO:0000313" key="3">
    <source>
        <dbReference type="EMBL" id="KAB1219013.1"/>
    </source>
</evidence>
<feature type="compositionally biased region" description="Basic residues" evidence="2">
    <location>
        <begin position="99"/>
        <end position="111"/>
    </location>
</feature>
<evidence type="ECO:0000313" key="4">
    <source>
        <dbReference type="Proteomes" id="UP000516437"/>
    </source>
</evidence>
<dbReference type="AlphaFoldDB" id="A0A6A1W2A5"/>
<feature type="compositionally biased region" description="Polar residues" evidence="2">
    <location>
        <begin position="113"/>
        <end position="123"/>
    </location>
</feature>
<keyword evidence="4" id="KW-1185">Reference proteome</keyword>
<name>A0A6A1W2A5_9ROSI</name>
<protein>
    <submittedName>
        <fullName evidence="3">Uncharacterized protein</fullName>
    </submittedName>
</protein>
<evidence type="ECO:0000256" key="2">
    <source>
        <dbReference type="SAM" id="MobiDB-lite"/>
    </source>
</evidence>
<gene>
    <name evidence="3" type="ORF">CJ030_MR3G015071</name>
</gene>
<feature type="region of interest" description="Disordered" evidence="2">
    <location>
        <begin position="52"/>
        <end position="123"/>
    </location>
</feature>
<keyword evidence="1" id="KW-0175">Coiled coil</keyword>
<reference evidence="3 4" key="1">
    <citation type="journal article" date="2019" name="Plant Biotechnol. J.">
        <title>The red bayberry genome and genetic basis of sex determination.</title>
        <authorList>
            <person name="Jia H.M."/>
            <person name="Jia H.J."/>
            <person name="Cai Q.L."/>
            <person name="Wang Y."/>
            <person name="Zhao H.B."/>
            <person name="Yang W.F."/>
            <person name="Wang G.Y."/>
            <person name="Li Y.H."/>
            <person name="Zhan D.L."/>
            <person name="Shen Y.T."/>
            <person name="Niu Q.F."/>
            <person name="Chang L."/>
            <person name="Qiu J."/>
            <person name="Zhao L."/>
            <person name="Xie H.B."/>
            <person name="Fu W.Y."/>
            <person name="Jin J."/>
            <person name="Li X.W."/>
            <person name="Jiao Y."/>
            <person name="Zhou C.C."/>
            <person name="Tu T."/>
            <person name="Chai C.Y."/>
            <person name="Gao J.L."/>
            <person name="Fan L.J."/>
            <person name="van de Weg E."/>
            <person name="Wang J.Y."/>
            <person name="Gao Z.S."/>
        </authorList>
    </citation>
    <scope>NUCLEOTIDE SEQUENCE [LARGE SCALE GENOMIC DNA]</scope>
    <source>
        <tissue evidence="3">Leaves</tissue>
    </source>
</reference>
<sequence length="219" mass="24522">MALYQTLDAFHDKELDFDKFQSCLSDEQQKMEQLKKEVESLKSLVQDIEHGGTGVKPLLEQPASPLKGNRQPSEPLAQHSEEDEGVAVPSGPKDDPRPRKASHLNSKRRLKGSNLSFKTSNKVGQVRAKQEKDALVIQVTQEKDALSTQAQRTIDALQVSFVQVEGIKSALQDQVSGLESSVTLLEEEGHKLRESLALREEHICFLEDKKRNLSNQIEL</sequence>
<accession>A0A6A1W2A5</accession>